<feature type="non-terminal residue" evidence="1">
    <location>
        <position position="64"/>
    </location>
</feature>
<organism evidence="1">
    <name type="scientific">Arion vulgaris</name>
    <dbReference type="NCBI Taxonomy" id="1028688"/>
    <lineage>
        <taxon>Eukaryota</taxon>
        <taxon>Metazoa</taxon>
        <taxon>Spiralia</taxon>
        <taxon>Lophotrochozoa</taxon>
        <taxon>Mollusca</taxon>
        <taxon>Gastropoda</taxon>
        <taxon>Heterobranchia</taxon>
        <taxon>Euthyneura</taxon>
        <taxon>Panpulmonata</taxon>
        <taxon>Eupulmonata</taxon>
        <taxon>Stylommatophora</taxon>
        <taxon>Helicina</taxon>
        <taxon>Arionoidea</taxon>
        <taxon>Arionidae</taxon>
        <taxon>Arion</taxon>
    </lineage>
</organism>
<reference evidence="1" key="1">
    <citation type="submission" date="2014-12" db="EMBL/GenBank/DDBJ databases">
        <title>Insight into the proteome of Arion vulgaris.</title>
        <authorList>
            <person name="Aradska J."/>
            <person name="Bulat T."/>
            <person name="Smidak R."/>
            <person name="Sarate P."/>
            <person name="Gangsoo J."/>
            <person name="Sialana F."/>
            <person name="Bilban M."/>
            <person name="Lubec G."/>
        </authorList>
    </citation>
    <scope>NUCLEOTIDE SEQUENCE</scope>
    <source>
        <tissue evidence="1">Skin</tissue>
    </source>
</reference>
<proteinExistence type="predicted"/>
<dbReference type="EMBL" id="HACG01028994">
    <property type="protein sequence ID" value="CEK75859.1"/>
    <property type="molecule type" value="Transcribed_RNA"/>
</dbReference>
<gene>
    <name evidence="1" type="primary">ORF97350</name>
</gene>
<accession>A0A0B7A4H4</accession>
<sequence length="64" mass="7141">MYYSDAKTNLTVVTCKHKSELCVTLGLSSLISQCEDSNSAHTCTHTYTRTHAPTSTYTYTHTHV</sequence>
<evidence type="ECO:0000313" key="1">
    <source>
        <dbReference type="EMBL" id="CEK75859.1"/>
    </source>
</evidence>
<protein>
    <submittedName>
        <fullName evidence="1">Uncharacterized protein</fullName>
    </submittedName>
</protein>
<name>A0A0B7A4H4_9EUPU</name>
<dbReference type="AlphaFoldDB" id="A0A0B7A4H4"/>